<dbReference type="Pfam" id="PF00583">
    <property type="entry name" value="Acetyltransf_1"/>
    <property type="match status" value="1"/>
</dbReference>
<evidence type="ECO:0000313" key="2">
    <source>
        <dbReference type="EMBL" id="MEE2036804.1"/>
    </source>
</evidence>
<dbReference type="RefSeq" id="WP_330090601.1">
    <property type="nucleotide sequence ID" value="NZ_JAUZMY010000004.1"/>
</dbReference>
<dbReference type="SUPFAM" id="SSF55729">
    <property type="entry name" value="Acyl-CoA N-acyltransferases (Nat)"/>
    <property type="match status" value="1"/>
</dbReference>
<dbReference type="InterPro" id="IPR000182">
    <property type="entry name" value="GNAT_dom"/>
</dbReference>
<comment type="caution">
    <text evidence="2">The sequence shown here is derived from an EMBL/GenBank/DDBJ whole genome shotgun (WGS) entry which is preliminary data.</text>
</comment>
<dbReference type="CDD" id="cd04301">
    <property type="entry name" value="NAT_SF"/>
    <property type="match status" value="1"/>
</dbReference>
<name>A0ABU7K3N2_9ACTN</name>
<protein>
    <submittedName>
        <fullName evidence="2">GNAT family N-acetyltransferase</fullName>
    </submittedName>
</protein>
<organism evidence="2 3">
    <name type="scientific">Nocardiopsis codii</name>
    <dbReference type="NCBI Taxonomy" id="3065942"/>
    <lineage>
        <taxon>Bacteria</taxon>
        <taxon>Bacillati</taxon>
        <taxon>Actinomycetota</taxon>
        <taxon>Actinomycetes</taxon>
        <taxon>Streptosporangiales</taxon>
        <taxon>Nocardiopsidaceae</taxon>
        <taxon>Nocardiopsis</taxon>
    </lineage>
</organism>
<evidence type="ECO:0000313" key="3">
    <source>
        <dbReference type="Proteomes" id="UP001356095"/>
    </source>
</evidence>
<proteinExistence type="predicted"/>
<gene>
    <name evidence="2" type="ORF">Q8791_06165</name>
</gene>
<keyword evidence="3" id="KW-1185">Reference proteome</keyword>
<accession>A0ABU7K3N2</accession>
<feature type="domain" description="N-acetyltransferase" evidence="1">
    <location>
        <begin position="1"/>
        <end position="165"/>
    </location>
</feature>
<sequence>MRLRQGGPGDLPAVLAMFDDTVAWLAARGRSGQWGDRPWSGDPDRVRLVEGLVADGLWVAEVGDSPAGVLTIREEAPAYAPPAGERELYVRLLLVSRDHTGANVGGKLLAFARRQARGHGIGLVRVDCWSGGDGALIRYYEGQGFTPTVRVPVGEKEVQVLQLRP</sequence>
<reference evidence="2 3" key="1">
    <citation type="submission" date="2023-08" db="EMBL/GenBank/DDBJ databases">
        <authorList>
            <person name="Girao M."/>
            <person name="Carvalho M.F."/>
        </authorList>
    </citation>
    <scope>NUCLEOTIDE SEQUENCE [LARGE SCALE GENOMIC DNA]</scope>
    <source>
        <strain evidence="2 3">CT-R113</strain>
    </source>
</reference>
<dbReference type="Gene3D" id="3.40.630.30">
    <property type="match status" value="1"/>
</dbReference>
<dbReference type="EMBL" id="JAUZMY010000004">
    <property type="protein sequence ID" value="MEE2036804.1"/>
    <property type="molecule type" value="Genomic_DNA"/>
</dbReference>
<dbReference type="PROSITE" id="PS51186">
    <property type="entry name" value="GNAT"/>
    <property type="match status" value="1"/>
</dbReference>
<evidence type="ECO:0000259" key="1">
    <source>
        <dbReference type="PROSITE" id="PS51186"/>
    </source>
</evidence>
<dbReference type="Proteomes" id="UP001356095">
    <property type="component" value="Unassembled WGS sequence"/>
</dbReference>
<dbReference type="InterPro" id="IPR016181">
    <property type="entry name" value="Acyl_CoA_acyltransferase"/>
</dbReference>